<protein>
    <recommendedName>
        <fullName evidence="3">Integrase catalytic domain-containing protein</fullName>
    </recommendedName>
</protein>
<dbReference type="PROSITE" id="PS50994">
    <property type="entry name" value="INTEGRASE"/>
    <property type="match status" value="1"/>
</dbReference>
<comment type="caution">
    <text evidence="4">The sequence shown here is derived from an EMBL/GenBank/DDBJ whole genome shotgun (WGS) entry which is preliminary data.</text>
</comment>
<dbReference type="InterPro" id="IPR057670">
    <property type="entry name" value="SH3_retrovirus"/>
</dbReference>
<evidence type="ECO:0000259" key="3">
    <source>
        <dbReference type="PROSITE" id="PS50994"/>
    </source>
</evidence>
<accession>A0A9R1WTV0</accession>
<dbReference type="InterPro" id="IPR036397">
    <property type="entry name" value="RNaseH_sf"/>
</dbReference>
<dbReference type="Proteomes" id="UP000235145">
    <property type="component" value="Unassembled WGS sequence"/>
</dbReference>
<reference evidence="4 5" key="1">
    <citation type="journal article" date="2017" name="Nat. Commun.">
        <title>Genome assembly with in vitro proximity ligation data and whole-genome triplication in lettuce.</title>
        <authorList>
            <person name="Reyes-Chin-Wo S."/>
            <person name="Wang Z."/>
            <person name="Yang X."/>
            <person name="Kozik A."/>
            <person name="Arikit S."/>
            <person name="Song C."/>
            <person name="Xia L."/>
            <person name="Froenicke L."/>
            <person name="Lavelle D.O."/>
            <person name="Truco M.J."/>
            <person name="Xia R."/>
            <person name="Zhu S."/>
            <person name="Xu C."/>
            <person name="Xu H."/>
            <person name="Xu X."/>
            <person name="Cox K."/>
            <person name="Korf I."/>
            <person name="Meyers B.C."/>
            <person name="Michelmore R.W."/>
        </authorList>
    </citation>
    <scope>NUCLEOTIDE SEQUENCE [LARGE SCALE GENOMIC DNA]</scope>
    <source>
        <strain evidence="5">cv. Salinas</strain>
        <tissue evidence="4">Seedlings</tissue>
    </source>
</reference>
<keyword evidence="5" id="KW-1185">Reference proteome</keyword>
<evidence type="ECO:0000256" key="2">
    <source>
        <dbReference type="SAM" id="MobiDB-lite"/>
    </source>
</evidence>
<dbReference type="Pfam" id="PF25597">
    <property type="entry name" value="SH3_retrovirus"/>
    <property type="match status" value="1"/>
</dbReference>
<gene>
    <name evidence="4" type="ORF">LSAT_V11C900465450</name>
</gene>
<evidence type="ECO:0000313" key="4">
    <source>
        <dbReference type="EMBL" id="KAJ0188860.1"/>
    </source>
</evidence>
<keyword evidence="1" id="KW-0645">Protease</keyword>
<dbReference type="Pfam" id="PF00665">
    <property type="entry name" value="rve"/>
    <property type="match status" value="1"/>
</dbReference>
<dbReference type="PANTHER" id="PTHR42648:SF29">
    <property type="entry name" value="RNA-DIRECTED DNA POLYMERASE"/>
    <property type="match status" value="1"/>
</dbReference>
<dbReference type="GO" id="GO:0008233">
    <property type="term" value="F:peptidase activity"/>
    <property type="evidence" value="ECO:0007669"/>
    <property type="project" value="UniProtKB-KW"/>
</dbReference>
<evidence type="ECO:0000256" key="1">
    <source>
        <dbReference type="ARBA" id="ARBA00022670"/>
    </source>
</evidence>
<dbReference type="SUPFAM" id="SSF53098">
    <property type="entry name" value="Ribonuclease H-like"/>
    <property type="match status" value="1"/>
</dbReference>
<proteinExistence type="predicted"/>
<keyword evidence="1" id="KW-0378">Hydrolase</keyword>
<feature type="domain" description="Integrase catalytic" evidence="3">
    <location>
        <begin position="378"/>
        <end position="553"/>
    </location>
</feature>
<dbReference type="GO" id="GO:0003676">
    <property type="term" value="F:nucleic acid binding"/>
    <property type="evidence" value="ECO:0007669"/>
    <property type="project" value="InterPro"/>
</dbReference>
<dbReference type="EMBL" id="NBSK02000009">
    <property type="protein sequence ID" value="KAJ0188860.1"/>
    <property type="molecule type" value="Genomic_DNA"/>
</dbReference>
<sequence length="691" mass="78637">MVLPSPRCTCEGCDCGIGKKLNELREKERTYEFLMGLDDEFSVIRTQILAMKPTPPIGSVYHLLAEEEQQRALSGGVKRTGIELSAFQANYNLQRGQRQSTNKTTTQPTDKSTHKFAKSERDKKVKCSFCQREGRSKEGCFKIIGYPEWWPGNKEKPKVACVKLGPSPIPGQTDEQYNLFTEHFKEGLDMTNNYKQPMANMAGRNDIFDGWIVDSGATEHMTHRLDFLFNKIQNSKNSPVVIPSGDKVSVMGEGEHTFPGGVNIKGVLFVPNFNYNLLSVGKLADDLNCAVTFFPGFFVMQELGTKHMIGAGNRSGGLYRTGVTNMKTSKALMSNFEFWHKRLGHPSTKKISSLIFIDVTKEKQFNTCDACLKAKHTRLPFPVSEIKTFACFDLIHCDVWGKYRTPSISKASYFFTIVDDFSRVVWAFLIKHKHEASTCLIGFHKMVQTQFGKQIKWIRCDNGGEFVSNRMRDFYSREGIVLETTCPHTPQQNGVVERKHRHLLETASALRFEANLPKVFWGECILTTTYLINRIPTKVVKGVTPLFNQKPAYEHMRIFGCLVYYRNTETRGEKFEARGKPGLFVGYPPGVKGYRLYDMEKRKIVISRDIRFLEDTFPMASDLANKSITQDDMFVLEDKLETSNTVRNHEFVPHVEQGSDVIEDTIVDLSVPHRSDFESKHMTPMHTEPSS</sequence>
<dbReference type="GO" id="GO:0006508">
    <property type="term" value="P:proteolysis"/>
    <property type="evidence" value="ECO:0007669"/>
    <property type="project" value="UniProtKB-KW"/>
</dbReference>
<dbReference type="GO" id="GO:0015074">
    <property type="term" value="P:DNA integration"/>
    <property type="evidence" value="ECO:0007669"/>
    <property type="project" value="InterPro"/>
</dbReference>
<name>A0A9R1WTV0_LACSA</name>
<organism evidence="4 5">
    <name type="scientific">Lactuca sativa</name>
    <name type="common">Garden lettuce</name>
    <dbReference type="NCBI Taxonomy" id="4236"/>
    <lineage>
        <taxon>Eukaryota</taxon>
        <taxon>Viridiplantae</taxon>
        <taxon>Streptophyta</taxon>
        <taxon>Embryophyta</taxon>
        <taxon>Tracheophyta</taxon>
        <taxon>Spermatophyta</taxon>
        <taxon>Magnoliopsida</taxon>
        <taxon>eudicotyledons</taxon>
        <taxon>Gunneridae</taxon>
        <taxon>Pentapetalae</taxon>
        <taxon>asterids</taxon>
        <taxon>campanulids</taxon>
        <taxon>Asterales</taxon>
        <taxon>Asteraceae</taxon>
        <taxon>Cichorioideae</taxon>
        <taxon>Cichorieae</taxon>
        <taxon>Lactucinae</taxon>
        <taxon>Lactuca</taxon>
    </lineage>
</organism>
<dbReference type="InterPro" id="IPR001584">
    <property type="entry name" value="Integrase_cat-core"/>
</dbReference>
<dbReference type="InterPro" id="IPR039537">
    <property type="entry name" value="Retrotran_Ty1/copia-like"/>
</dbReference>
<dbReference type="InterPro" id="IPR012337">
    <property type="entry name" value="RNaseH-like_sf"/>
</dbReference>
<dbReference type="InterPro" id="IPR054722">
    <property type="entry name" value="PolX-like_BBD"/>
</dbReference>
<dbReference type="PANTHER" id="PTHR42648">
    <property type="entry name" value="TRANSPOSASE, PUTATIVE-RELATED"/>
    <property type="match status" value="1"/>
</dbReference>
<dbReference type="Pfam" id="PF22936">
    <property type="entry name" value="Pol_BBD"/>
    <property type="match status" value="1"/>
</dbReference>
<evidence type="ECO:0000313" key="5">
    <source>
        <dbReference type="Proteomes" id="UP000235145"/>
    </source>
</evidence>
<dbReference type="Pfam" id="PF13976">
    <property type="entry name" value="gag_pre-integrs"/>
    <property type="match status" value="1"/>
</dbReference>
<feature type="region of interest" description="Disordered" evidence="2">
    <location>
        <begin position="93"/>
        <end position="115"/>
    </location>
</feature>
<feature type="compositionally biased region" description="Polar residues" evidence="2">
    <location>
        <begin position="93"/>
        <end position="110"/>
    </location>
</feature>
<dbReference type="Gene3D" id="3.30.420.10">
    <property type="entry name" value="Ribonuclease H-like superfamily/Ribonuclease H"/>
    <property type="match status" value="1"/>
</dbReference>
<dbReference type="InterPro" id="IPR025724">
    <property type="entry name" value="GAG-pre-integrase_dom"/>
</dbReference>
<dbReference type="AlphaFoldDB" id="A0A9R1WTV0"/>